<dbReference type="InterPro" id="IPR053137">
    <property type="entry name" value="NLR-like"/>
</dbReference>
<dbReference type="InterPro" id="IPR011990">
    <property type="entry name" value="TPR-like_helical_dom_sf"/>
</dbReference>
<dbReference type="SUPFAM" id="SSF52540">
    <property type="entry name" value="P-loop containing nucleoside triphosphate hydrolases"/>
    <property type="match status" value="1"/>
</dbReference>
<feature type="compositionally biased region" description="Pro residues" evidence="1">
    <location>
        <begin position="1078"/>
        <end position="1095"/>
    </location>
</feature>
<feature type="compositionally biased region" description="Basic and acidic residues" evidence="1">
    <location>
        <begin position="788"/>
        <end position="816"/>
    </location>
</feature>
<dbReference type="SMART" id="SM00028">
    <property type="entry name" value="TPR"/>
    <property type="match status" value="5"/>
</dbReference>
<proteinExistence type="predicted"/>
<dbReference type="InterPro" id="IPR019734">
    <property type="entry name" value="TPR_rpt"/>
</dbReference>
<dbReference type="KEGG" id="sfk:KY5_4625"/>
<reference evidence="2 3" key="1">
    <citation type="submission" date="2017-08" db="EMBL/GenBank/DDBJ databases">
        <title>Complete Genome Sequence of Streptomyces formicae KY5, the formicamycin producer.</title>
        <authorList>
            <person name="Holmes N.A."/>
            <person name="Devine R."/>
            <person name="Qin Z."/>
            <person name="Seipke R.F."/>
            <person name="Wilkinson B."/>
            <person name="Hutchings M.I."/>
        </authorList>
    </citation>
    <scope>NUCLEOTIDE SEQUENCE [LARGE SCALE GENOMIC DNA]</scope>
    <source>
        <strain evidence="2 3">KY5</strain>
    </source>
</reference>
<accession>A0A291QDW4</accession>
<evidence type="ECO:0000313" key="2">
    <source>
        <dbReference type="EMBL" id="ATL29643.1"/>
    </source>
</evidence>
<organism evidence="2 3">
    <name type="scientific">Streptomyces formicae</name>
    <dbReference type="NCBI Taxonomy" id="1616117"/>
    <lineage>
        <taxon>Bacteria</taxon>
        <taxon>Bacillati</taxon>
        <taxon>Actinomycetota</taxon>
        <taxon>Actinomycetes</taxon>
        <taxon>Kitasatosporales</taxon>
        <taxon>Streptomycetaceae</taxon>
        <taxon>Streptomyces</taxon>
    </lineage>
</organism>
<keyword evidence="3" id="KW-1185">Reference proteome</keyword>
<dbReference type="Gene3D" id="1.25.40.10">
    <property type="entry name" value="Tetratricopeptide repeat domain"/>
    <property type="match status" value="3"/>
</dbReference>
<dbReference type="EMBL" id="CP022685">
    <property type="protein sequence ID" value="ATL29643.1"/>
    <property type="molecule type" value="Genomic_DNA"/>
</dbReference>
<dbReference type="Gene3D" id="3.40.50.300">
    <property type="entry name" value="P-loop containing nucleotide triphosphate hydrolases"/>
    <property type="match status" value="1"/>
</dbReference>
<dbReference type="Proteomes" id="UP000221011">
    <property type="component" value="Chromosome"/>
</dbReference>
<name>A0A291QDW4_9ACTN</name>
<dbReference type="PANTHER" id="PTHR46082:SF6">
    <property type="entry name" value="AAA+ ATPASE DOMAIN-CONTAINING PROTEIN-RELATED"/>
    <property type="match status" value="1"/>
</dbReference>
<dbReference type="InterPro" id="IPR027417">
    <property type="entry name" value="P-loop_NTPase"/>
</dbReference>
<dbReference type="PANTHER" id="PTHR46082">
    <property type="entry name" value="ATP/GTP-BINDING PROTEIN-RELATED"/>
    <property type="match status" value="1"/>
</dbReference>
<evidence type="ECO:0000313" key="3">
    <source>
        <dbReference type="Proteomes" id="UP000221011"/>
    </source>
</evidence>
<feature type="region of interest" description="Disordered" evidence="1">
    <location>
        <begin position="1065"/>
        <end position="1110"/>
    </location>
</feature>
<evidence type="ECO:0000256" key="1">
    <source>
        <dbReference type="SAM" id="MobiDB-lite"/>
    </source>
</evidence>
<gene>
    <name evidence="2" type="ORF">KY5_4625</name>
</gene>
<protein>
    <submittedName>
        <fullName evidence="2">ATP/GTP-binding protein</fullName>
    </submittedName>
</protein>
<sequence>MLPQEAHCFQDRGAGRRLAREMAGGGTAVLGQVLAGTGGVGKTQLAARYARDLLRDREIDVLLWITAVKRKAVVDAYAQAAEELLGIVHADSEQAAAQFLAWLQPRGTGSDGERGPGWMVVLDDLADPVDLLADPAVPHIGLWPPAGPHGRTLVTTRRRDAVLTGHGHRCIDVGLFARDESVGYLTQVLSGARRGPGARTADHDDCVARLAGDLGDLPLALSQAAAYLLETELSCAEYRALLSSRTRSLARLVPERGMLPDTQSVSVAAAWSLSLDRADRMRPRGLASPMFELIALLDPSGIPGAVLTGDVARAYLAVRRERGDRGLGGGGWDEGGAGAGAGAEGAVGGGAVGQGAVGEGVVGARGGGEGAGGEGVVDEEDAVEALRALHRMHLIDYTPAVPHQAVRVHQLVQRSIRESLTRDRVDEAARTAATALSYAWPEVERDTALSGALRANTDALRRVAEPALWGEGASKVLFDAGSSLSDAGRYSDARDYFEDLAEQAARRLGPDHRDTLEARLHLADLWALTGHPGESLAALLALLDDYERVCGPDDIDTLRARHEVAHARGLIGDVSGALMGFEQLLVDLQREVGDDRPETLSARGFLALWWGEAGDTAGAVAALEQLVADRERVLGRDHPEPFRARHNLARYRGQAGDAAGAVAAYEELLADRERVLGPDHTETLGNRGELAYWTGESGDSAGALVLFEQLLVDMHRVLGPDHIESLAARGSLAYDWEQAGDLPGSVLAYRQLLDDLLRLFGPHHSQTATGATNLASVLITRGRQHLREGRAMARDGTARRDHHRPPTPDAERRTPMPEETSPPRPARFEQALACFHEARDLTHPEESPGVYGVILHDIADTYRDARDLKEAVEYFRQAVSYKLRADNPSDLATTMTALANTLVSMGEPTEARDVLEQLLAEVPKIEEGERRAAVLHNIGLTYEELGNLGVEGAYQDGIAAYREVLELIDGEADPGWYASVLKDIGDAYEAQDLLAQAHASYEDAVRYTRRIEGASASLITVLIALGRVSRRLGKLEGESAVNGAAATLGGAAAVVNGRVIEDAAGAGAEAGERDQEDVPPPADGIPPLPDAPPPDSRPDSLPDSPPGEGS</sequence>
<feature type="region of interest" description="Disordered" evidence="1">
    <location>
        <begin position="788"/>
        <end position="824"/>
    </location>
</feature>
<dbReference type="Pfam" id="PF13181">
    <property type="entry name" value="TPR_8"/>
    <property type="match status" value="1"/>
</dbReference>
<dbReference type="AlphaFoldDB" id="A0A291QDW4"/>
<dbReference type="SUPFAM" id="SSF48452">
    <property type="entry name" value="TPR-like"/>
    <property type="match status" value="3"/>
</dbReference>
<dbReference type="Pfam" id="PF13374">
    <property type="entry name" value="TPR_10"/>
    <property type="match status" value="4"/>
</dbReference>
<dbReference type="RefSeq" id="WP_098244112.1">
    <property type="nucleotide sequence ID" value="NZ_CP022685.1"/>
</dbReference>